<evidence type="ECO:0000256" key="1">
    <source>
        <dbReference type="SAM" id="MobiDB-lite"/>
    </source>
</evidence>
<protein>
    <submittedName>
        <fullName evidence="2">Uncharacterized protein</fullName>
    </submittedName>
</protein>
<dbReference type="PANTHER" id="PTHR40635:SF1">
    <property type="match status" value="1"/>
</dbReference>
<dbReference type="PANTHER" id="PTHR40635">
    <property type="match status" value="1"/>
</dbReference>
<comment type="caution">
    <text evidence="2">The sequence shown here is derived from an EMBL/GenBank/DDBJ whole genome shotgun (WGS) entry which is preliminary data.</text>
</comment>
<gene>
    <name evidence="2" type="ORF">A4X13_0g6124</name>
</gene>
<organism evidence="2 3">
    <name type="scientific">Tilletia indica</name>
    <dbReference type="NCBI Taxonomy" id="43049"/>
    <lineage>
        <taxon>Eukaryota</taxon>
        <taxon>Fungi</taxon>
        <taxon>Dikarya</taxon>
        <taxon>Basidiomycota</taxon>
        <taxon>Ustilaginomycotina</taxon>
        <taxon>Exobasidiomycetes</taxon>
        <taxon>Tilletiales</taxon>
        <taxon>Tilletiaceae</taxon>
        <taxon>Tilletia</taxon>
    </lineage>
</organism>
<proteinExistence type="predicted"/>
<reference evidence="2" key="1">
    <citation type="submission" date="2016-04" db="EMBL/GenBank/DDBJ databases">
        <authorList>
            <person name="Nguyen H.D."/>
            <person name="Samba Siva P."/>
            <person name="Cullis J."/>
            <person name="Levesque C.A."/>
            <person name="Hambleton S."/>
        </authorList>
    </citation>
    <scope>NUCLEOTIDE SEQUENCE</scope>
    <source>
        <strain evidence="2">DAOMC 236416</strain>
    </source>
</reference>
<accession>A0A8T8SPH5</accession>
<evidence type="ECO:0000313" key="3">
    <source>
        <dbReference type="Proteomes" id="UP000077521"/>
    </source>
</evidence>
<feature type="compositionally biased region" description="Basic and acidic residues" evidence="1">
    <location>
        <begin position="283"/>
        <end position="293"/>
    </location>
</feature>
<feature type="region of interest" description="Disordered" evidence="1">
    <location>
        <begin position="240"/>
        <end position="491"/>
    </location>
</feature>
<keyword evidence="3" id="KW-1185">Reference proteome</keyword>
<feature type="compositionally biased region" description="Polar residues" evidence="1">
    <location>
        <begin position="352"/>
        <end position="366"/>
    </location>
</feature>
<dbReference type="EMBL" id="LWDF02000545">
    <property type="protein sequence ID" value="KAE8245025.1"/>
    <property type="molecule type" value="Genomic_DNA"/>
</dbReference>
<reference evidence="2" key="2">
    <citation type="journal article" date="2019" name="IMA Fungus">
        <title>Genome sequencing and comparison of five Tilletia species to identify candidate genes for the detection of regulated species infecting wheat.</title>
        <authorList>
            <person name="Nguyen H.D.T."/>
            <person name="Sultana T."/>
            <person name="Kesanakurti P."/>
            <person name="Hambleton S."/>
        </authorList>
    </citation>
    <scope>NUCLEOTIDE SEQUENCE</scope>
    <source>
        <strain evidence="2">DAOMC 236416</strain>
    </source>
</reference>
<sequence>RKEKVDVYAAYDFQMAFFFRKMSDRHAVLLKDKSLVFPNSSAAMPLASEPEAGNAPIPASSERAAKRRRTDAEDSAGLFLGGDGHEGAAEQPITVKPEESEEAAAALLESSAGLDVDTNQGFYDPMEEPYLRSAQEIDEEEQQLKPQLRVKVSLMPHPQQSLHDLTSLTMLILVSYCTISVFRVQNVSIQVKFDLSDGPSLPSFYSFGKMLVVVIEPSKSVIADNPDLFGAAPPAEVRQLSVTPMPGGSAGRASSTGARARTQSRLTSVRPPSTTPAPGASRSAREGSRRDSRAPSPGIGATLFLDTPTPEPESRRFGSRGVSRAMSATPGPGSAYQPIPWTRDGSPGRRSNVLSNAINQRSTQNMRKLPPVPNFFDNGEEQAGSTADRQRTRQSQALSPAPEEPIRPRASSILPRQADPLENEFSFGDDDDNLPETVVGIDLDFRAADEEEQSGHFGEDDDEDDDDPPTGLALATQMMEAGETAGQRGTE</sequence>
<feature type="non-terminal residue" evidence="2">
    <location>
        <position position="491"/>
    </location>
</feature>
<feature type="region of interest" description="Disordered" evidence="1">
    <location>
        <begin position="45"/>
        <end position="89"/>
    </location>
</feature>
<feature type="compositionally biased region" description="Low complexity" evidence="1">
    <location>
        <begin position="251"/>
        <end position="265"/>
    </location>
</feature>
<dbReference type="Proteomes" id="UP000077521">
    <property type="component" value="Unassembled WGS sequence"/>
</dbReference>
<name>A0A8T8SPH5_9BASI</name>
<feature type="compositionally biased region" description="Acidic residues" evidence="1">
    <location>
        <begin position="459"/>
        <end position="468"/>
    </location>
</feature>
<feature type="compositionally biased region" description="Polar residues" evidence="1">
    <location>
        <begin position="383"/>
        <end position="398"/>
    </location>
</feature>
<feature type="compositionally biased region" description="Basic and acidic residues" evidence="1">
    <location>
        <begin position="443"/>
        <end position="458"/>
    </location>
</feature>
<evidence type="ECO:0000313" key="2">
    <source>
        <dbReference type="EMBL" id="KAE8245025.1"/>
    </source>
</evidence>
<dbReference type="AlphaFoldDB" id="A0A8T8SPH5"/>